<dbReference type="AlphaFoldDB" id="A0A411HHY0"/>
<dbReference type="InterPro" id="IPR045169">
    <property type="entry name" value="NO2/SO3_Rdtase_4Fe4S_prot"/>
</dbReference>
<dbReference type="SUPFAM" id="SSF56014">
    <property type="entry name" value="Nitrite and sulphite reductase 4Fe-4S domain-like"/>
    <property type="match status" value="2"/>
</dbReference>
<dbReference type="HAMAP" id="MF_01540">
    <property type="entry name" value="CysI"/>
    <property type="match status" value="1"/>
</dbReference>
<evidence type="ECO:0000256" key="4">
    <source>
        <dbReference type="ARBA" id="ARBA00022605"/>
    </source>
</evidence>
<dbReference type="Pfam" id="PF01077">
    <property type="entry name" value="NIR_SIR"/>
    <property type="match status" value="1"/>
</dbReference>
<evidence type="ECO:0000256" key="11">
    <source>
        <dbReference type="ARBA" id="ARBA00023192"/>
    </source>
</evidence>
<sequence>MSTPETPSPAPLSAVEIIKSKSRHLRGSLVESLADPVTGAIADDDTQLIKFHGSYQQDDRDIREERRAQKLEPAYSFMIRTRLPGGVCTPQQWLALDAIARTYANGTLRLTTRQAFQVHGVIKRHLKTTIAAMNARLIDTIAACGDVNRNVLANANPVETQLHAEVYDWAVKLSEHLLPKTRAYHEIWLDGEKVAGSIEVEPIYGDTYLPRKFKAAIAVPPYNDVDVYAHDLGFIAIIENGALSGFNVTVGGGMGATHGDAATFPRLADLIGFISPEQLLHVAETVVKVQRDFGDRTLRKHARLKYTIEDRGIEWFRSELEQRLGFALAPARDFEFVHSGDRFGWVQGHDGRWHLTLRIEAGRIADKPGQAWLTGLNAIAQIHHGDFRLTANQNLIIAGIAENERNNIEALLAEHGLDGYRQATPLRLNALACVALPTCALAMAEAERYLPELVTKLEAQLDTHGLREADIRLRITGCPNGCARPYLAEIGLVGKAPGRYNLMLGADARGQRLNQMYRENIDENEILNVLDPLFARYAGERENVEGFGDFLLRAGVIAAPRPALRIAVEITTT</sequence>
<keyword evidence="10 15" id="KW-0411">Iron-sulfur</keyword>
<evidence type="ECO:0000256" key="15">
    <source>
        <dbReference type="HAMAP-Rule" id="MF_01540"/>
    </source>
</evidence>
<organism evidence="18 19">
    <name type="scientific">Pseudolysobacter antarcticus</name>
    <dbReference type="NCBI Taxonomy" id="2511995"/>
    <lineage>
        <taxon>Bacteria</taxon>
        <taxon>Pseudomonadati</taxon>
        <taxon>Pseudomonadota</taxon>
        <taxon>Gammaproteobacteria</taxon>
        <taxon>Lysobacterales</taxon>
        <taxon>Rhodanobacteraceae</taxon>
        <taxon>Pseudolysobacter</taxon>
    </lineage>
</organism>
<reference evidence="18 19" key="1">
    <citation type="submission" date="2019-01" db="EMBL/GenBank/DDBJ databases">
        <title>Pseudolysobacter antarctica gen. nov., sp. nov., isolated from Fildes Peninsula, Antarctica.</title>
        <authorList>
            <person name="Wei Z."/>
            <person name="Peng F."/>
        </authorList>
    </citation>
    <scope>NUCLEOTIDE SEQUENCE [LARGE SCALE GENOMIC DNA]</scope>
    <source>
        <strain evidence="18 19">AQ6-296</strain>
    </source>
</reference>
<keyword evidence="5 15" id="KW-0349">Heme</keyword>
<dbReference type="InterPro" id="IPR006066">
    <property type="entry name" value="NO2/SO3_Rdtase_FeS/sirohaem_BS"/>
</dbReference>
<dbReference type="EC" id="1.8.1.2" evidence="15"/>
<keyword evidence="8 15" id="KW-0560">Oxidoreductase</keyword>
<evidence type="ECO:0000256" key="6">
    <source>
        <dbReference type="ARBA" id="ARBA00022723"/>
    </source>
</evidence>
<dbReference type="InterPro" id="IPR036136">
    <property type="entry name" value="Nit/Sulf_reduc_fer-like_dom_sf"/>
</dbReference>
<dbReference type="InterPro" id="IPR006067">
    <property type="entry name" value="NO2/SO3_Rdtase_4Fe4S_dom"/>
</dbReference>
<feature type="binding site" evidence="15">
    <location>
        <position position="439"/>
    </location>
    <ligand>
        <name>[4Fe-4S] cluster</name>
        <dbReference type="ChEBI" id="CHEBI:49883"/>
    </ligand>
</feature>
<dbReference type="FunFam" id="3.30.413.10:FF:000004">
    <property type="entry name" value="Sulfite reductase [NADPH] hemoprotein beta-component"/>
    <property type="match status" value="1"/>
</dbReference>
<evidence type="ECO:0000259" key="16">
    <source>
        <dbReference type="Pfam" id="PF01077"/>
    </source>
</evidence>
<feature type="binding site" evidence="15">
    <location>
        <position position="478"/>
    </location>
    <ligand>
        <name>[4Fe-4S] cluster</name>
        <dbReference type="ChEBI" id="CHEBI:49883"/>
    </ligand>
</feature>
<evidence type="ECO:0000256" key="9">
    <source>
        <dbReference type="ARBA" id="ARBA00023004"/>
    </source>
</evidence>
<dbReference type="GO" id="GO:0004783">
    <property type="term" value="F:sulfite reductase (NADPH) activity"/>
    <property type="evidence" value="ECO:0007669"/>
    <property type="project" value="UniProtKB-UniRule"/>
</dbReference>
<evidence type="ECO:0000256" key="14">
    <source>
        <dbReference type="ARBA" id="ARBA00062253"/>
    </source>
</evidence>
<dbReference type="InterPro" id="IPR045854">
    <property type="entry name" value="NO2/SO3_Rdtase_4Fe4S_sf"/>
</dbReference>
<keyword evidence="11 15" id="KW-0198">Cysteine biosynthesis</keyword>
<evidence type="ECO:0000256" key="12">
    <source>
        <dbReference type="ARBA" id="ARBA00052219"/>
    </source>
</evidence>
<dbReference type="GO" id="GO:0070814">
    <property type="term" value="P:hydrogen sulfide biosynthetic process"/>
    <property type="evidence" value="ECO:0007669"/>
    <property type="project" value="UniProtKB-UniRule"/>
</dbReference>
<evidence type="ECO:0000256" key="8">
    <source>
        <dbReference type="ARBA" id="ARBA00023002"/>
    </source>
</evidence>
<feature type="binding site" evidence="15">
    <location>
        <position position="433"/>
    </location>
    <ligand>
        <name>[4Fe-4S] cluster</name>
        <dbReference type="ChEBI" id="CHEBI:49883"/>
    </ligand>
</feature>
<feature type="binding site" evidence="15">
    <location>
        <position position="482"/>
    </location>
    <ligand>
        <name>[4Fe-4S] cluster</name>
        <dbReference type="ChEBI" id="CHEBI:49883"/>
    </ligand>
</feature>
<dbReference type="Proteomes" id="UP000291562">
    <property type="component" value="Chromosome"/>
</dbReference>
<evidence type="ECO:0000256" key="1">
    <source>
        <dbReference type="ARBA" id="ARBA00004774"/>
    </source>
</evidence>
<dbReference type="InterPro" id="IPR011786">
    <property type="entry name" value="CysI"/>
</dbReference>
<dbReference type="FunFam" id="3.30.413.10:FF:000003">
    <property type="entry name" value="Sulfite reductase [NADPH] hemoprotein beta-component"/>
    <property type="match status" value="1"/>
</dbReference>
<comment type="similarity">
    <text evidence="2 15">Belongs to the nitrite and sulfite reductase 4Fe-4S domain family.</text>
</comment>
<accession>A0A411HHY0</accession>
<evidence type="ECO:0000256" key="7">
    <source>
        <dbReference type="ARBA" id="ARBA00022857"/>
    </source>
</evidence>
<dbReference type="PANTHER" id="PTHR11493">
    <property type="entry name" value="SULFITE REDUCTASE [NADPH] SUBUNIT BETA-RELATED"/>
    <property type="match status" value="1"/>
</dbReference>
<evidence type="ECO:0000256" key="3">
    <source>
        <dbReference type="ARBA" id="ARBA00022485"/>
    </source>
</evidence>
<keyword evidence="19" id="KW-1185">Reference proteome</keyword>
<comment type="cofactor">
    <cofactor evidence="15">
        <name>[4Fe-4S] cluster</name>
        <dbReference type="ChEBI" id="CHEBI:49883"/>
    </cofactor>
    <text evidence="15">Binds 1 [4Fe-4S] cluster per subunit.</text>
</comment>
<comment type="catalytic activity">
    <reaction evidence="12 15">
        <text>hydrogen sulfide + 3 NADP(+) + 3 H2O = sulfite + 3 NADPH + 4 H(+)</text>
        <dbReference type="Rhea" id="RHEA:13801"/>
        <dbReference type="ChEBI" id="CHEBI:15377"/>
        <dbReference type="ChEBI" id="CHEBI:15378"/>
        <dbReference type="ChEBI" id="CHEBI:17359"/>
        <dbReference type="ChEBI" id="CHEBI:29919"/>
        <dbReference type="ChEBI" id="CHEBI:57783"/>
        <dbReference type="ChEBI" id="CHEBI:58349"/>
        <dbReference type="EC" id="1.8.1.2"/>
    </reaction>
</comment>
<dbReference type="GO" id="GO:0046872">
    <property type="term" value="F:metal ion binding"/>
    <property type="evidence" value="ECO:0007669"/>
    <property type="project" value="UniProtKB-KW"/>
</dbReference>
<feature type="binding site" description="axial binding residue" evidence="15">
    <location>
        <position position="482"/>
    </location>
    <ligand>
        <name>siroheme</name>
        <dbReference type="ChEBI" id="CHEBI:60052"/>
    </ligand>
    <ligandPart>
        <name>Fe</name>
        <dbReference type="ChEBI" id="CHEBI:18248"/>
    </ligandPart>
</feature>
<dbReference type="Pfam" id="PF03460">
    <property type="entry name" value="NIR_SIR_ferr"/>
    <property type="match status" value="2"/>
</dbReference>
<protein>
    <recommendedName>
        <fullName evidence="15">Sulfite reductase [NADPH] hemoprotein beta-component</fullName>
        <shortName evidence="15">SiR-HP</shortName>
        <shortName evidence="15">SiRHP</shortName>
        <ecNumber evidence="15">1.8.1.2</ecNumber>
    </recommendedName>
</protein>
<comment type="function">
    <text evidence="13 15">Component of the sulfite reductase complex that catalyzes the 6-electron reduction of sulfite to sulfide. This is one of several activities required for the biosynthesis of L-cysteine from sulfate.</text>
</comment>
<keyword evidence="9 15" id="KW-0408">Iron</keyword>
<dbReference type="GO" id="GO:0050661">
    <property type="term" value="F:NADP binding"/>
    <property type="evidence" value="ECO:0007669"/>
    <property type="project" value="InterPro"/>
</dbReference>
<feature type="domain" description="Nitrite/sulphite reductase 4Fe-4S" evidence="16">
    <location>
        <begin position="173"/>
        <end position="325"/>
    </location>
</feature>
<dbReference type="PRINTS" id="PR00397">
    <property type="entry name" value="SIROHAEM"/>
</dbReference>
<keyword evidence="3 15" id="KW-0004">4Fe-4S</keyword>
<keyword evidence="4 15" id="KW-0028">Amino-acid biosynthesis</keyword>
<dbReference type="GO" id="GO:0019344">
    <property type="term" value="P:cysteine biosynthetic process"/>
    <property type="evidence" value="ECO:0007669"/>
    <property type="project" value="UniProtKB-KW"/>
</dbReference>
<evidence type="ECO:0000313" key="18">
    <source>
        <dbReference type="EMBL" id="QBB70014.1"/>
    </source>
</evidence>
<evidence type="ECO:0000256" key="13">
    <source>
        <dbReference type="ARBA" id="ARBA00057160"/>
    </source>
</evidence>
<comment type="pathway">
    <text evidence="1 15">Sulfur metabolism; hydrogen sulfide biosynthesis; hydrogen sulfide from sulfite (NADPH route): step 1/1.</text>
</comment>
<evidence type="ECO:0000256" key="10">
    <source>
        <dbReference type="ARBA" id="ARBA00023014"/>
    </source>
</evidence>
<keyword evidence="6 15" id="KW-0479">Metal-binding</keyword>
<evidence type="ECO:0000256" key="5">
    <source>
        <dbReference type="ARBA" id="ARBA00022617"/>
    </source>
</evidence>
<dbReference type="Gene3D" id="3.30.413.10">
    <property type="entry name" value="Sulfite Reductase Hemoprotein, domain 1"/>
    <property type="match status" value="2"/>
</dbReference>
<evidence type="ECO:0000259" key="17">
    <source>
        <dbReference type="Pfam" id="PF03460"/>
    </source>
</evidence>
<dbReference type="GO" id="GO:0020037">
    <property type="term" value="F:heme binding"/>
    <property type="evidence" value="ECO:0007669"/>
    <property type="project" value="InterPro"/>
</dbReference>
<comment type="cofactor">
    <cofactor evidence="15">
        <name>siroheme</name>
        <dbReference type="ChEBI" id="CHEBI:60052"/>
    </cofactor>
    <text evidence="15">Binds 1 siroheme per subunit.</text>
</comment>
<name>A0A411HHY0_9GAMM</name>
<proteinExistence type="inferred from homology"/>
<dbReference type="GO" id="GO:0050311">
    <property type="term" value="F:sulfite reductase (ferredoxin) activity"/>
    <property type="evidence" value="ECO:0007669"/>
    <property type="project" value="TreeGrafter"/>
</dbReference>
<dbReference type="InterPro" id="IPR005117">
    <property type="entry name" value="NiRdtase/SiRdtase_haem-b_fer"/>
</dbReference>
<dbReference type="EMBL" id="CP035704">
    <property type="protein sequence ID" value="QBB70014.1"/>
    <property type="molecule type" value="Genomic_DNA"/>
</dbReference>
<dbReference type="UniPathway" id="UPA00140">
    <property type="reaction ID" value="UER00207"/>
</dbReference>
<dbReference type="GO" id="GO:0009337">
    <property type="term" value="C:sulfite reductase complex (NADPH)"/>
    <property type="evidence" value="ECO:0007669"/>
    <property type="project" value="InterPro"/>
</dbReference>
<dbReference type="RefSeq" id="WP_129832273.1">
    <property type="nucleotide sequence ID" value="NZ_CP035704.1"/>
</dbReference>
<evidence type="ECO:0000313" key="19">
    <source>
        <dbReference type="Proteomes" id="UP000291562"/>
    </source>
</evidence>
<dbReference type="SUPFAM" id="SSF55124">
    <property type="entry name" value="Nitrite/Sulfite reductase N-terminal domain-like"/>
    <property type="match status" value="2"/>
</dbReference>
<evidence type="ECO:0000256" key="2">
    <source>
        <dbReference type="ARBA" id="ARBA00010429"/>
    </source>
</evidence>
<dbReference type="OrthoDB" id="3189055at2"/>
<feature type="domain" description="Nitrite/Sulfite reductase ferredoxin-like" evidence="17">
    <location>
        <begin position="349"/>
        <end position="414"/>
    </location>
</feature>
<feature type="domain" description="Nitrite/Sulfite reductase ferredoxin-like" evidence="17">
    <location>
        <begin position="75"/>
        <end position="135"/>
    </location>
</feature>
<dbReference type="PROSITE" id="PS00365">
    <property type="entry name" value="NIR_SIR"/>
    <property type="match status" value="1"/>
</dbReference>
<dbReference type="KEGG" id="xbc:ELE36_06375"/>
<dbReference type="PANTHER" id="PTHR11493:SF47">
    <property type="entry name" value="SULFITE REDUCTASE [NADPH] SUBUNIT BETA"/>
    <property type="match status" value="1"/>
</dbReference>
<dbReference type="NCBIfam" id="NF010029">
    <property type="entry name" value="PRK13504.1"/>
    <property type="match status" value="1"/>
</dbReference>
<dbReference type="NCBIfam" id="TIGR02041">
    <property type="entry name" value="CysI"/>
    <property type="match status" value="1"/>
</dbReference>
<gene>
    <name evidence="15 18" type="primary">cysI</name>
    <name evidence="18" type="ORF">ELE36_06375</name>
</gene>
<dbReference type="GO" id="GO:0051539">
    <property type="term" value="F:4 iron, 4 sulfur cluster binding"/>
    <property type="evidence" value="ECO:0007669"/>
    <property type="project" value="UniProtKB-KW"/>
</dbReference>
<comment type="subunit">
    <text evidence="14 15">Alpha(8)-beta(8). The alpha component is a flavoprotein, the beta component is a hemoprotein.</text>
</comment>
<dbReference type="GO" id="GO:0000103">
    <property type="term" value="P:sulfate assimilation"/>
    <property type="evidence" value="ECO:0007669"/>
    <property type="project" value="UniProtKB-UniRule"/>
</dbReference>
<keyword evidence="7 15" id="KW-0521">NADP</keyword>